<feature type="region of interest" description="Disordered" evidence="1">
    <location>
        <begin position="521"/>
        <end position="702"/>
    </location>
</feature>
<feature type="compositionally biased region" description="Polar residues" evidence="1">
    <location>
        <begin position="620"/>
        <end position="635"/>
    </location>
</feature>
<sequence length="702" mass="76294">MAQQPAVIFIARHGPRLDAADSTWHLATPTPYDPPITYGGWNQSRALGTRIASLLHAREQEVEQSNNHDNSNSEERGRPAKRRRLRHKVVIHTSPFLRCLQTSIAIAAGMAQYNPSIELSNEQKRPNSASPRMRSAEGSGGSPRSLSAIPGPKHDLVHAVARKALHEHKRYRKAKLRVDAFLGEWLNKQYYEGITAPPPSPMMLATAKAELLENESVQIFRPTIVTKNSTDSNSLWGGGNASGGSSGRLSPLDDWSPVEDAIPPSPPRSRANSQNSPIGMESGRRSPFRPGSPLLPLASLVPKQEPSIYRPPTPQYAVSASHLIPRGYVVHARNACTNVDYSWDSSRPPQSWGDGGEFGEEWSHMHKRIRKGLTSLVEWYSHGGGVNEEADDAIEFEKLDGQTGEDERQEDLVVILVTHGAGCNALMGALTGQPVLLDVGMASLTMAVRKHDAPQTNATAPNLQRRGSVDTGLSTIYEMKMVASTEHLRPGAELKRAASPAGRSEITTRDVLPRFQERLTARSNTNSSLGTIRRPSAVSIPSAAKLNNSGKGGESDGNRSQSQPMTLGLWTPPASRSPGLQPQTAVQEQKRASVDSGESVKLDNSNSAPTSQPRSPPPNESDNTSAARQSHNNIASYDGASDDSNDGSPTAGMKESDDVLSNIPPELSRRLSQQGLWGSRPSGAHVERRVRQPKRRWTVEQD</sequence>
<feature type="compositionally biased region" description="Polar residues" evidence="1">
    <location>
        <begin position="118"/>
        <end position="130"/>
    </location>
</feature>
<dbReference type="PANTHER" id="PTHR16469:SF27">
    <property type="entry name" value="UBIQUITIN-ASSOCIATED AND SH3 DOMAIN-CONTAINING BA-RELATED"/>
    <property type="match status" value="1"/>
</dbReference>
<feature type="compositionally biased region" description="Gly residues" evidence="1">
    <location>
        <begin position="236"/>
        <end position="246"/>
    </location>
</feature>
<accession>A0A6A6PLU3</accession>
<dbReference type="PANTHER" id="PTHR16469">
    <property type="entry name" value="UBIQUITIN-ASSOCIATED AND SH3 DOMAIN-CONTAINING BA-RELATED"/>
    <property type="match status" value="1"/>
</dbReference>
<dbReference type="CDD" id="cd07040">
    <property type="entry name" value="HP"/>
    <property type="match status" value="1"/>
</dbReference>
<organism evidence="2 3">
    <name type="scientific">Neohortaea acidophila</name>
    <dbReference type="NCBI Taxonomy" id="245834"/>
    <lineage>
        <taxon>Eukaryota</taxon>
        <taxon>Fungi</taxon>
        <taxon>Dikarya</taxon>
        <taxon>Ascomycota</taxon>
        <taxon>Pezizomycotina</taxon>
        <taxon>Dothideomycetes</taxon>
        <taxon>Dothideomycetidae</taxon>
        <taxon>Mycosphaerellales</taxon>
        <taxon>Teratosphaeriaceae</taxon>
        <taxon>Neohortaea</taxon>
    </lineage>
</organism>
<feature type="compositionally biased region" description="Polar residues" evidence="1">
    <location>
        <begin position="602"/>
        <end position="613"/>
    </location>
</feature>
<name>A0A6A6PLU3_9PEZI</name>
<dbReference type="GeneID" id="54479095"/>
<feature type="compositionally biased region" description="Polar residues" evidence="1">
    <location>
        <begin position="578"/>
        <end position="587"/>
    </location>
</feature>
<dbReference type="InterPro" id="IPR013078">
    <property type="entry name" value="His_Pase_superF_clade-1"/>
</dbReference>
<evidence type="ECO:0008006" key="4">
    <source>
        <dbReference type="Google" id="ProtNLM"/>
    </source>
</evidence>
<feature type="region of interest" description="Disordered" evidence="1">
    <location>
        <begin position="59"/>
        <end position="85"/>
    </location>
</feature>
<protein>
    <recommendedName>
        <fullName evidence="4">Histidine phosphatase superfamily</fullName>
    </recommendedName>
</protein>
<feature type="compositionally biased region" description="Polar residues" evidence="1">
    <location>
        <begin position="521"/>
        <end position="530"/>
    </location>
</feature>
<dbReference type="Proteomes" id="UP000799767">
    <property type="component" value="Unassembled WGS sequence"/>
</dbReference>
<dbReference type="InterPro" id="IPR051710">
    <property type="entry name" value="Phosphatase_SH3-domain"/>
</dbReference>
<dbReference type="InterPro" id="IPR029033">
    <property type="entry name" value="His_PPase_superfam"/>
</dbReference>
<feature type="compositionally biased region" description="Basic and acidic residues" evidence="1">
    <location>
        <begin position="588"/>
        <end position="601"/>
    </location>
</feature>
<dbReference type="EMBL" id="MU001640">
    <property type="protein sequence ID" value="KAF2480227.1"/>
    <property type="molecule type" value="Genomic_DNA"/>
</dbReference>
<keyword evidence="3" id="KW-1185">Reference proteome</keyword>
<reference evidence="2" key="1">
    <citation type="journal article" date="2020" name="Stud. Mycol.">
        <title>101 Dothideomycetes genomes: a test case for predicting lifestyles and emergence of pathogens.</title>
        <authorList>
            <person name="Haridas S."/>
            <person name="Albert R."/>
            <person name="Binder M."/>
            <person name="Bloem J."/>
            <person name="Labutti K."/>
            <person name="Salamov A."/>
            <person name="Andreopoulos B."/>
            <person name="Baker S."/>
            <person name="Barry K."/>
            <person name="Bills G."/>
            <person name="Bluhm B."/>
            <person name="Cannon C."/>
            <person name="Castanera R."/>
            <person name="Culley D."/>
            <person name="Daum C."/>
            <person name="Ezra D."/>
            <person name="Gonzalez J."/>
            <person name="Henrissat B."/>
            <person name="Kuo A."/>
            <person name="Liang C."/>
            <person name="Lipzen A."/>
            <person name="Lutzoni F."/>
            <person name="Magnuson J."/>
            <person name="Mondo S."/>
            <person name="Nolan M."/>
            <person name="Ohm R."/>
            <person name="Pangilinan J."/>
            <person name="Park H.-J."/>
            <person name="Ramirez L."/>
            <person name="Alfaro M."/>
            <person name="Sun H."/>
            <person name="Tritt A."/>
            <person name="Yoshinaga Y."/>
            <person name="Zwiers L.-H."/>
            <person name="Turgeon B."/>
            <person name="Goodwin S."/>
            <person name="Spatafora J."/>
            <person name="Crous P."/>
            <person name="Grigoriev I."/>
        </authorList>
    </citation>
    <scope>NUCLEOTIDE SEQUENCE</scope>
    <source>
        <strain evidence="2">CBS 113389</strain>
    </source>
</reference>
<feature type="region of interest" description="Disordered" evidence="1">
    <location>
        <begin position="118"/>
        <end position="151"/>
    </location>
</feature>
<gene>
    <name evidence="2" type="ORF">BDY17DRAFT_34610</name>
</gene>
<dbReference type="AlphaFoldDB" id="A0A6A6PLU3"/>
<dbReference type="SMART" id="SM00855">
    <property type="entry name" value="PGAM"/>
    <property type="match status" value="1"/>
</dbReference>
<evidence type="ECO:0000256" key="1">
    <source>
        <dbReference type="SAM" id="MobiDB-lite"/>
    </source>
</evidence>
<evidence type="ECO:0000313" key="3">
    <source>
        <dbReference type="Proteomes" id="UP000799767"/>
    </source>
</evidence>
<dbReference type="Gene3D" id="3.40.50.1240">
    <property type="entry name" value="Phosphoglycerate mutase-like"/>
    <property type="match status" value="2"/>
</dbReference>
<proteinExistence type="predicted"/>
<evidence type="ECO:0000313" key="2">
    <source>
        <dbReference type="EMBL" id="KAF2480227.1"/>
    </source>
</evidence>
<feature type="region of interest" description="Disordered" evidence="1">
    <location>
        <begin position="491"/>
        <end position="510"/>
    </location>
</feature>
<dbReference type="SUPFAM" id="SSF53254">
    <property type="entry name" value="Phosphoglycerate mutase-like"/>
    <property type="match status" value="1"/>
</dbReference>
<dbReference type="OrthoDB" id="3898179at2759"/>
<feature type="region of interest" description="Disordered" evidence="1">
    <location>
        <begin position="228"/>
        <end position="295"/>
    </location>
</feature>
<dbReference type="RefSeq" id="XP_033586797.1">
    <property type="nucleotide sequence ID" value="XM_033738093.1"/>
</dbReference>